<dbReference type="PANTHER" id="PTHR11601">
    <property type="entry name" value="CYSTEINE DESULFURYLASE FAMILY MEMBER"/>
    <property type="match status" value="1"/>
</dbReference>
<evidence type="ECO:0000256" key="6">
    <source>
        <dbReference type="ARBA" id="ARBA00022723"/>
    </source>
</evidence>
<evidence type="ECO:0000313" key="12">
    <source>
        <dbReference type="EMBL" id="TCS42020.1"/>
    </source>
</evidence>
<gene>
    <name evidence="12" type="ORF">BCF53_104124</name>
</gene>
<comment type="cofactor">
    <cofactor evidence="1">
        <name>pyridoxal 5'-phosphate</name>
        <dbReference type="ChEBI" id="CHEBI:597326"/>
    </cofactor>
</comment>
<accession>A0A4R3I9G5</accession>
<dbReference type="Proteomes" id="UP000295793">
    <property type="component" value="Unassembled WGS sequence"/>
</dbReference>
<evidence type="ECO:0000256" key="10">
    <source>
        <dbReference type="ARBA" id="ARBA00050776"/>
    </source>
</evidence>
<keyword evidence="8" id="KW-0408">Iron</keyword>
<dbReference type="GO" id="GO:0051537">
    <property type="term" value="F:2 iron, 2 sulfur cluster binding"/>
    <property type="evidence" value="ECO:0007669"/>
    <property type="project" value="UniProtKB-KW"/>
</dbReference>
<keyword evidence="9" id="KW-0411">Iron-sulfur</keyword>
<dbReference type="NCBIfam" id="NF010611">
    <property type="entry name" value="PRK14012.1"/>
    <property type="match status" value="1"/>
</dbReference>
<evidence type="ECO:0000256" key="2">
    <source>
        <dbReference type="ARBA" id="ARBA00006490"/>
    </source>
</evidence>
<dbReference type="EC" id="2.8.1.7" evidence="3"/>
<keyword evidence="13" id="KW-1185">Reference proteome</keyword>
<evidence type="ECO:0000256" key="3">
    <source>
        <dbReference type="ARBA" id="ARBA00012239"/>
    </source>
</evidence>
<comment type="catalytic activity">
    <reaction evidence="10">
        <text>(sulfur carrier)-H + L-cysteine = (sulfur carrier)-SH + L-alanine</text>
        <dbReference type="Rhea" id="RHEA:43892"/>
        <dbReference type="Rhea" id="RHEA-COMP:14737"/>
        <dbReference type="Rhea" id="RHEA-COMP:14739"/>
        <dbReference type="ChEBI" id="CHEBI:29917"/>
        <dbReference type="ChEBI" id="CHEBI:35235"/>
        <dbReference type="ChEBI" id="CHEBI:57972"/>
        <dbReference type="ChEBI" id="CHEBI:64428"/>
        <dbReference type="EC" id="2.8.1.7"/>
    </reaction>
</comment>
<dbReference type="SUPFAM" id="SSF53383">
    <property type="entry name" value="PLP-dependent transferases"/>
    <property type="match status" value="1"/>
</dbReference>
<dbReference type="OrthoDB" id="9808002at2"/>
<reference evidence="12 13" key="1">
    <citation type="submission" date="2019-03" db="EMBL/GenBank/DDBJ databases">
        <title>Genomic Encyclopedia of Archaeal and Bacterial Type Strains, Phase II (KMG-II): from individual species to whole genera.</title>
        <authorList>
            <person name="Goeker M."/>
        </authorList>
    </citation>
    <scope>NUCLEOTIDE SEQUENCE [LARGE SCALE GENOMIC DNA]</scope>
    <source>
        <strain evidence="12 13">DSM 15388</strain>
    </source>
</reference>
<keyword evidence="5" id="KW-0001">2Fe-2S</keyword>
<evidence type="ECO:0000313" key="13">
    <source>
        <dbReference type="Proteomes" id="UP000295793"/>
    </source>
</evidence>
<evidence type="ECO:0000256" key="5">
    <source>
        <dbReference type="ARBA" id="ARBA00022714"/>
    </source>
</evidence>
<dbReference type="PIRSF" id="PIRSF005572">
    <property type="entry name" value="NifS"/>
    <property type="match status" value="1"/>
</dbReference>
<dbReference type="InterPro" id="IPR000192">
    <property type="entry name" value="Aminotrans_V_dom"/>
</dbReference>
<evidence type="ECO:0000256" key="1">
    <source>
        <dbReference type="ARBA" id="ARBA00001933"/>
    </source>
</evidence>
<dbReference type="RefSeq" id="WP_132700789.1">
    <property type="nucleotide sequence ID" value="NZ_SLZR01000004.1"/>
</dbReference>
<name>A0A4R3I9G5_9GAMM</name>
<evidence type="ECO:0000259" key="11">
    <source>
        <dbReference type="Pfam" id="PF00266"/>
    </source>
</evidence>
<dbReference type="AlphaFoldDB" id="A0A4R3I9G5"/>
<protein>
    <recommendedName>
        <fullName evidence="3">cysteine desulfurase</fullName>
        <ecNumber evidence="3">2.8.1.7</ecNumber>
    </recommendedName>
</protein>
<dbReference type="Gene3D" id="3.40.640.10">
    <property type="entry name" value="Type I PLP-dependent aspartate aminotransferase-like (Major domain)"/>
    <property type="match status" value="1"/>
</dbReference>
<dbReference type="InterPro" id="IPR015424">
    <property type="entry name" value="PyrdxlP-dep_Trfase"/>
</dbReference>
<dbReference type="GO" id="GO:0046872">
    <property type="term" value="F:metal ion binding"/>
    <property type="evidence" value="ECO:0007669"/>
    <property type="project" value="UniProtKB-KW"/>
</dbReference>
<keyword evidence="6" id="KW-0479">Metal-binding</keyword>
<keyword evidence="7" id="KW-0663">Pyridoxal phosphate</keyword>
<evidence type="ECO:0000256" key="8">
    <source>
        <dbReference type="ARBA" id="ARBA00023004"/>
    </source>
</evidence>
<evidence type="ECO:0000256" key="7">
    <source>
        <dbReference type="ARBA" id="ARBA00022898"/>
    </source>
</evidence>
<feature type="domain" description="Aminotransferase class V" evidence="11">
    <location>
        <begin position="4"/>
        <end position="368"/>
    </location>
</feature>
<keyword evidence="4" id="KW-0808">Transferase</keyword>
<organism evidence="12 13">
    <name type="scientific">Reinekea marinisedimentorum</name>
    <dbReference type="NCBI Taxonomy" id="230495"/>
    <lineage>
        <taxon>Bacteria</taxon>
        <taxon>Pseudomonadati</taxon>
        <taxon>Pseudomonadota</taxon>
        <taxon>Gammaproteobacteria</taxon>
        <taxon>Oceanospirillales</taxon>
        <taxon>Saccharospirillaceae</taxon>
        <taxon>Reinekea</taxon>
    </lineage>
</organism>
<dbReference type="PANTHER" id="PTHR11601:SF34">
    <property type="entry name" value="CYSTEINE DESULFURASE"/>
    <property type="match status" value="1"/>
</dbReference>
<evidence type="ECO:0000256" key="4">
    <source>
        <dbReference type="ARBA" id="ARBA00022679"/>
    </source>
</evidence>
<comment type="caution">
    <text evidence="12">The sequence shown here is derived from an EMBL/GenBank/DDBJ whole genome shotgun (WGS) entry which is preliminary data.</text>
</comment>
<dbReference type="Gene3D" id="3.90.1150.10">
    <property type="entry name" value="Aspartate Aminotransferase, domain 1"/>
    <property type="match status" value="1"/>
</dbReference>
<dbReference type="InterPro" id="IPR016454">
    <property type="entry name" value="Cysteine_dSase"/>
</dbReference>
<dbReference type="Pfam" id="PF00266">
    <property type="entry name" value="Aminotran_5"/>
    <property type="match status" value="1"/>
</dbReference>
<proteinExistence type="inferred from homology"/>
<dbReference type="InterPro" id="IPR015422">
    <property type="entry name" value="PyrdxlP-dep_Trfase_small"/>
</dbReference>
<sequence>MRSIYLDYAATTPVDERVVTEMVKYLDVNGDFGNPASRSHFYGWMAEEAVEEARNQVADLIGADSREIVWTSGATESNNLAIKGVAENYAPSDCHIITSATEHKAVLDPVVHLQQQGYEVSIIQPDSTGVISKAAVEAELRPNTRLVSVMAVNNETGVINPIDEIAGLCEQVGVYFHVDAAQAIGKVSLSVETLPVTMLSMSGHKFYGPKGVGALYVRRRSTLKLLPQMHGGGHERGMRSGTLPTHQLVGIGKAAQILSDEAGTEIEKLQKLRDQLWQGISSSLADVSVNGSQAPRSPAHLNVCFHGVDGESLLMGLRMLAVSSGSACMSATVAPSYVLKAMGLSDHDAHSSIRFSVGRYTTEEDIDNAVSAITEAVTSLRTVAKS</sequence>
<comment type="similarity">
    <text evidence="2">Belongs to the class-V pyridoxal-phosphate-dependent aminotransferase family. NifS/IscS subfamily.</text>
</comment>
<dbReference type="GO" id="GO:0031071">
    <property type="term" value="F:cysteine desulfurase activity"/>
    <property type="evidence" value="ECO:0007669"/>
    <property type="project" value="UniProtKB-EC"/>
</dbReference>
<dbReference type="EMBL" id="SLZR01000004">
    <property type="protein sequence ID" value="TCS42020.1"/>
    <property type="molecule type" value="Genomic_DNA"/>
</dbReference>
<dbReference type="InterPro" id="IPR015421">
    <property type="entry name" value="PyrdxlP-dep_Trfase_major"/>
</dbReference>
<dbReference type="FunFam" id="3.40.640.10:FF:000003">
    <property type="entry name" value="Cysteine desulfurase IscS"/>
    <property type="match status" value="1"/>
</dbReference>
<evidence type="ECO:0000256" key="9">
    <source>
        <dbReference type="ARBA" id="ARBA00023014"/>
    </source>
</evidence>